<accession>A0A1C1Z0E6</accession>
<sequence>MLILAGWKDMVKPDRRVKTQMEKILNRTLQPHYAAEVLREAAFVMKVNPSDLDLTLWQMADAA</sequence>
<keyword evidence="2" id="KW-1185">Reference proteome</keyword>
<reference evidence="1 2" key="1">
    <citation type="submission" date="2015-12" db="EMBL/GenBank/DDBJ databases">
        <authorList>
            <person name="Shamseldin A."/>
            <person name="Moawad H."/>
            <person name="Abd El-Rahim W.M."/>
            <person name="Sadowsky M.J."/>
        </authorList>
    </citation>
    <scope>NUCLEOTIDE SEQUENCE [LARGE SCALE GENOMIC DNA]</scope>
    <source>
        <strain evidence="1 2">JC234</strain>
    </source>
</reference>
<gene>
    <name evidence="1" type="ORF">AWJ14_09095</name>
</gene>
<evidence type="ECO:0000313" key="1">
    <source>
        <dbReference type="EMBL" id="OCW59205.1"/>
    </source>
</evidence>
<name>A0A1C1Z0E6_9HYPH</name>
<protein>
    <submittedName>
        <fullName evidence="1">Uncharacterized protein</fullName>
    </submittedName>
</protein>
<comment type="caution">
    <text evidence="1">The sequence shown here is derived from an EMBL/GenBank/DDBJ whole genome shotgun (WGS) entry which is preliminary data.</text>
</comment>
<dbReference type="Proteomes" id="UP000094795">
    <property type="component" value="Unassembled WGS sequence"/>
</dbReference>
<organism evidence="1 2">
    <name type="scientific">Hoeflea olei</name>
    <dbReference type="NCBI Taxonomy" id="1480615"/>
    <lineage>
        <taxon>Bacteria</taxon>
        <taxon>Pseudomonadati</taxon>
        <taxon>Pseudomonadota</taxon>
        <taxon>Alphaproteobacteria</taxon>
        <taxon>Hyphomicrobiales</taxon>
        <taxon>Rhizobiaceae</taxon>
        <taxon>Hoeflea</taxon>
    </lineage>
</organism>
<dbReference type="EMBL" id="LQZT01000001">
    <property type="protein sequence ID" value="OCW59205.1"/>
    <property type="molecule type" value="Genomic_DNA"/>
</dbReference>
<evidence type="ECO:0000313" key="2">
    <source>
        <dbReference type="Proteomes" id="UP000094795"/>
    </source>
</evidence>
<dbReference type="AlphaFoldDB" id="A0A1C1Z0E6"/>
<proteinExistence type="predicted"/>